<gene>
    <name evidence="1" type="ORF">EVAR_25309_1</name>
</gene>
<dbReference type="Proteomes" id="UP000299102">
    <property type="component" value="Unassembled WGS sequence"/>
</dbReference>
<protein>
    <submittedName>
        <fullName evidence="1">Uncharacterized protein</fullName>
    </submittedName>
</protein>
<dbReference type="AlphaFoldDB" id="A0A4C1VMW3"/>
<dbReference type="EMBL" id="BGZK01000381">
    <property type="protein sequence ID" value="GBP40456.1"/>
    <property type="molecule type" value="Genomic_DNA"/>
</dbReference>
<comment type="caution">
    <text evidence="1">The sequence shown here is derived from an EMBL/GenBank/DDBJ whole genome shotgun (WGS) entry which is preliminary data.</text>
</comment>
<keyword evidence="2" id="KW-1185">Reference proteome</keyword>
<proteinExistence type="predicted"/>
<sequence>MVGYAVFKISPKNCASQKRTGLRSKTSDLKNTRVFNSSHELSAYCCAELGCGPRPTATAGARPRRAETRSSEYGHIEPSYFIVRILDELNGGHHGPVNLRHLRANDSKVTLIKVKPTYIPRFHRVRCSFWWQVYEECGMMPICFTERVGFSDRDVLESRKDQIQKKKKKKTCRMCSREPAGAPDKIMTSRALGTVISSEVVHKRACRPSSRVKKETEP</sequence>
<name>A0A4C1VMW3_EUMVA</name>
<accession>A0A4C1VMW3</accession>
<evidence type="ECO:0000313" key="1">
    <source>
        <dbReference type="EMBL" id="GBP40456.1"/>
    </source>
</evidence>
<organism evidence="1 2">
    <name type="scientific">Eumeta variegata</name>
    <name type="common">Bagworm moth</name>
    <name type="synonym">Eumeta japonica</name>
    <dbReference type="NCBI Taxonomy" id="151549"/>
    <lineage>
        <taxon>Eukaryota</taxon>
        <taxon>Metazoa</taxon>
        <taxon>Ecdysozoa</taxon>
        <taxon>Arthropoda</taxon>
        <taxon>Hexapoda</taxon>
        <taxon>Insecta</taxon>
        <taxon>Pterygota</taxon>
        <taxon>Neoptera</taxon>
        <taxon>Endopterygota</taxon>
        <taxon>Lepidoptera</taxon>
        <taxon>Glossata</taxon>
        <taxon>Ditrysia</taxon>
        <taxon>Tineoidea</taxon>
        <taxon>Psychidae</taxon>
        <taxon>Oiketicinae</taxon>
        <taxon>Eumeta</taxon>
    </lineage>
</organism>
<evidence type="ECO:0000313" key="2">
    <source>
        <dbReference type="Proteomes" id="UP000299102"/>
    </source>
</evidence>
<reference evidence="1 2" key="1">
    <citation type="journal article" date="2019" name="Commun. Biol.">
        <title>The bagworm genome reveals a unique fibroin gene that provides high tensile strength.</title>
        <authorList>
            <person name="Kono N."/>
            <person name="Nakamura H."/>
            <person name="Ohtoshi R."/>
            <person name="Tomita M."/>
            <person name="Numata K."/>
            <person name="Arakawa K."/>
        </authorList>
    </citation>
    <scope>NUCLEOTIDE SEQUENCE [LARGE SCALE GENOMIC DNA]</scope>
</reference>